<feature type="compositionally biased region" description="Polar residues" evidence="7">
    <location>
        <begin position="29"/>
        <end position="42"/>
    </location>
</feature>
<feature type="compositionally biased region" description="Low complexity" evidence="7">
    <location>
        <begin position="599"/>
        <end position="612"/>
    </location>
</feature>
<feature type="region of interest" description="Disordered" evidence="7">
    <location>
        <begin position="827"/>
        <end position="851"/>
    </location>
</feature>
<gene>
    <name evidence="9" type="ORF">HYPBUDRAFT_161593</name>
</gene>
<dbReference type="GO" id="GO:0000938">
    <property type="term" value="C:GARP complex"/>
    <property type="evidence" value="ECO:0007669"/>
    <property type="project" value="InterPro"/>
</dbReference>
<dbReference type="Proteomes" id="UP000095085">
    <property type="component" value="Unassembled WGS sequence"/>
</dbReference>
<evidence type="ECO:0000259" key="8">
    <source>
        <dbReference type="Pfam" id="PF07928"/>
    </source>
</evidence>
<keyword evidence="10" id="KW-1185">Reference proteome</keyword>
<dbReference type="STRING" id="984485.A0A1E4RLL0"/>
<evidence type="ECO:0000256" key="6">
    <source>
        <dbReference type="ARBA" id="ARBA00023054"/>
    </source>
</evidence>
<evidence type="ECO:0000256" key="3">
    <source>
        <dbReference type="ARBA" id="ARBA00022448"/>
    </source>
</evidence>
<evidence type="ECO:0000256" key="1">
    <source>
        <dbReference type="ARBA" id="ARBA00004601"/>
    </source>
</evidence>
<dbReference type="AlphaFoldDB" id="A0A1E4RLL0"/>
<keyword evidence="5" id="KW-0333">Golgi apparatus</keyword>
<dbReference type="GO" id="GO:0015031">
    <property type="term" value="P:protein transport"/>
    <property type="evidence" value="ECO:0007669"/>
    <property type="project" value="UniProtKB-KW"/>
</dbReference>
<feature type="domain" description="Vacuolar protein sorting-associated protein 54 C-terminal" evidence="8">
    <location>
        <begin position="857"/>
        <end position="995"/>
    </location>
</feature>
<evidence type="ECO:0000313" key="10">
    <source>
        <dbReference type="Proteomes" id="UP000095085"/>
    </source>
</evidence>
<dbReference type="Pfam" id="PF07928">
    <property type="entry name" value="Vps54"/>
    <property type="match status" value="1"/>
</dbReference>
<evidence type="ECO:0000256" key="7">
    <source>
        <dbReference type="SAM" id="MobiDB-lite"/>
    </source>
</evidence>
<reference evidence="10" key="1">
    <citation type="submission" date="2016-05" db="EMBL/GenBank/DDBJ databases">
        <title>Comparative genomics of biotechnologically important yeasts.</title>
        <authorList>
            <consortium name="DOE Joint Genome Institute"/>
            <person name="Riley R."/>
            <person name="Haridas S."/>
            <person name="Wolfe K.H."/>
            <person name="Lopes M.R."/>
            <person name="Hittinger C.T."/>
            <person name="Goker M."/>
            <person name="Salamov A."/>
            <person name="Wisecaver J."/>
            <person name="Long T.M."/>
            <person name="Aerts A.L."/>
            <person name="Barry K."/>
            <person name="Choi C."/>
            <person name="Clum A."/>
            <person name="Coughlan A.Y."/>
            <person name="Deshpande S."/>
            <person name="Douglass A.P."/>
            <person name="Hanson S.J."/>
            <person name="Klenk H.-P."/>
            <person name="Labutti K."/>
            <person name="Lapidus A."/>
            <person name="Lindquist E."/>
            <person name="Lipzen A."/>
            <person name="Meier-Kolthoff J.P."/>
            <person name="Ohm R.A."/>
            <person name="Otillar R.P."/>
            <person name="Pangilinan J."/>
            <person name="Peng Y."/>
            <person name="Rokas A."/>
            <person name="Rosa C.A."/>
            <person name="Scheuner C."/>
            <person name="Sibirny A.A."/>
            <person name="Slot J.C."/>
            <person name="Stielow J.B."/>
            <person name="Sun H."/>
            <person name="Kurtzman C.P."/>
            <person name="Blackwell M."/>
            <person name="Grigoriev I.V."/>
            <person name="Jeffries T.W."/>
        </authorList>
    </citation>
    <scope>NUCLEOTIDE SEQUENCE [LARGE SCALE GENOMIC DNA]</scope>
    <source>
        <strain evidence="10">NRRL Y-1933</strain>
    </source>
</reference>
<evidence type="ECO:0000256" key="4">
    <source>
        <dbReference type="ARBA" id="ARBA00022927"/>
    </source>
</evidence>
<organism evidence="9 10">
    <name type="scientific">Hyphopichia burtonii NRRL Y-1933</name>
    <dbReference type="NCBI Taxonomy" id="984485"/>
    <lineage>
        <taxon>Eukaryota</taxon>
        <taxon>Fungi</taxon>
        <taxon>Dikarya</taxon>
        <taxon>Ascomycota</taxon>
        <taxon>Saccharomycotina</taxon>
        <taxon>Pichiomycetes</taxon>
        <taxon>Debaryomycetaceae</taxon>
        <taxon>Hyphopichia</taxon>
    </lineage>
</organism>
<dbReference type="PANTHER" id="PTHR12965">
    <property type="entry name" value="VACUOLAR PROTEIN SORTING 54"/>
    <property type="match status" value="1"/>
</dbReference>
<dbReference type="GO" id="GO:0005829">
    <property type="term" value="C:cytosol"/>
    <property type="evidence" value="ECO:0007669"/>
    <property type="project" value="GOC"/>
</dbReference>
<feature type="compositionally biased region" description="Basic and acidic residues" evidence="7">
    <location>
        <begin position="842"/>
        <end position="851"/>
    </location>
</feature>
<dbReference type="GO" id="GO:0006896">
    <property type="term" value="P:Golgi to vacuole transport"/>
    <property type="evidence" value="ECO:0007669"/>
    <property type="project" value="TreeGrafter"/>
</dbReference>
<proteinExistence type="inferred from homology"/>
<dbReference type="RefSeq" id="XP_020077215.1">
    <property type="nucleotide sequence ID" value="XM_020222535.1"/>
</dbReference>
<dbReference type="InterPro" id="IPR012501">
    <property type="entry name" value="Vps54_C"/>
</dbReference>
<comment type="subcellular location">
    <subcellularLocation>
        <location evidence="1">Golgi apparatus</location>
        <location evidence="1">trans-Golgi network</location>
    </subcellularLocation>
</comment>
<keyword evidence="6" id="KW-0175">Coiled coil</keyword>
<accession>A0A1E4RLL0</accession>
<protein>
    <submittedName>
        <fullName evidence="9">Vps54-domain-containing protein</fullName>
    </submittedName>
</protein>
<feature type="region of interest" description="Disordered" evidence="7">
    <location>
        <begin position="585"/>
        <end position="612"/>
    </location>
</feature>
<keyword evidence="3" id="KW-0813">Transport</keyword>
<dbReference type="OrthoDB" id="10259024at2759"/>
<feature type="region of interest" description="Disordered" evidence="7">
    <location>
        <begin position="1"/>
        <end position="42"/>
    </location>
</feature>
<dbReference type="GO" id="GO:0042147">
    <property type="term" value="P:retrograde transport, endosome to Golgi"/>
    <property type="evidence" value="ECO:0007669"/>
    <property type="project" value="InterPro"/>
</dbReference>
<evidence type="ECO:0000313" key="9">
    <source>
        <dbReference type="EMBL" id="ODV68148.1"/>
    </source>
</evidence>
<dbReference type="GO" id="GO:0019905">
    <property type="term" value="F:syntaxin binding"/>
    <property type="evidence" value="ECO:0007669"/>
    <property type="project" value="TreeGrafter"/>
</dbReference>
<name>A0A1E4RLL0_9ASCO</name>
<keyword evidence="4" id="KW-0653">Protein transport</keyword>
<feature type="compositionally biased region" description="Polar residues" evidence="7">
    <location>
        <begin position="1"/>
        <end position="12"/>
    </location>
</feature>
<sequence>MSLESSKSNLSINGHDLPPPGPSFLNDLTPGSRNSLEGSINLNDDLADGSEYSSSIVSQPYGASSGGPSSFKRRSGSYISYKNSIDGGESTFLSSAYFNIFQNQNNGESSKQNNDFSPLGPNSIYELTIGSDTARSRRNRSSKTSLTLHGGSTVVNNIKTPTTKDIPQIQLLKLSKKVSNNELDSKLVNDSVDEYKNFELSYKLLTEDTLQKFVEQDRSHHNHEVTLSSGAASPTSSVSNLKDLIESNMDTDDKDLSELIPDVYLDPEFRLDDPRIFKQVIEGCKILPDEDEEEGLNDLSYLASNTDLQDKLSHYLDLVEVKLIKEISKSSDSFFNTLGDIQAVLSQSESCIGKFREITKKLESLELNEAQTGLEILNTLNERKNIEQLETGIVQLQYVLSIFELAKKSFQNGLHNKCLSEIIVVENLINGTNPKDLDTDENESFYPSFDYPLADLSSVPALRELKYELSELKNHCSKGYINDFIQLLLKDLRDHYNSVATQDTLNRIYVSVDNSKKYHTSKINTSYQKIDEQKKGKLRDFVENLSKAGHIGNAYSEYQNKIIIEIKEIIKLNLPSSRQGYSLTDVSEAPSRASPFPESANNSSTALSTNASGSNINSLSTNIRGLSPKEFETMMAKIYTTLAECLRRLTAHQKILLDLALTAIPPSASQDIDVMSLDITVAINKAIELTQIRLSKVINVRSEQIADLSVPFYLKMYSLSSAYLQECEFINPGYVASGPGSSLNDWVKNHVGYFIHRLHLNSMRNIALDCDRETWKEIVNSKILTENQAVLNELLDHSEYIDSNGKLGYSGENWLKPLDLFIEESKEESEQKPDNISNDNDESQKDKEENGLKIHGENFMIPSLAVKVLGRVRDYVIIAKVFPSKSHIIEVNLLNLFKLINSKSAQSVLNAGATRTAGLKHITTKHLALCIQFIEYNIEFLLNLQKIFKYSKSSPPPHPQQNAHIEEPTFNGIISNYRDHENELFSKLVSIMYDRTLIHCQNIVNIDWSQPLTHPQQCHTYMETLVKETSTVIKVLSKYLPELKCSMVMLQIFENYKKLLVDCFCTQLTQFKDFNEKHSLLKDIDYFRVKLCDLPGYGNSGQVIWENVNSLPTIEDAKMEEVMRNNIAGEKRSQIENQG</sequence>
<dbReference type="PANTHER" id="PTHR12965:SF0">
    <property type="entry name" value="VACUOLAR PROTEIN SORTING-ASSOCIATED PROTEIN 54"/>
    <property type="match status" value="1"/>
</dbReference>
<dbReference type="InterPro" id="IPR039745">
    <property type="entry name" value="Vps54"/>
</dbReference>
<comment type="similarity">
    <text evidence="2">Belongs to the VPS54 family.</text>
</comment>
<dbReference type="EMBL" id="KV454540">
    <property type="protein sequence ID" value="ODV68148.1"/>
    <property type="molecule type" value="Genomic_DNA"/>
</dbReference>
<evidence type="ECO:0000256" key="5">
    <source>
        <dbReference type="ARBA" id="ARBA00023034"/>
    </source>
</evidence>
<dbReference type="GeneID" id="30997084"/>
<evidence type="ECO:0000256" key="2">
    <source>
        <dbReference type="ARBA" id="ARBA00009150"/>
    </source>
</evidence>